<keyword evidence="3" id="KW-1185">Reference proteome</keyword>
<dbReference type="Pfam" id="PF04264">
    <property type="entry name" value="YceI"/>
    <property type="match status" value="1"/>
</dbReference>
<dbReference type="RefSeq" id="WP_150088120.1">
    <property type="nucleotide sequence ID" value="NZ_VWSF01000005.1"/>
</dbReference>
<evidence type="ECO:0000313" key="3">
    <source>
        <dbReference type="Proteomes" id="UP000323426"/>
    </source>
</evidence>
<dbReference type="AlphaFoldDB" id="A0A5M6DM50"/>
<protein>
    <submittedName>
        <fullName evidence="2">YceI family protein</fullName>
    </submittedName>
</protein>
<evidence type="ECO:0000259" key="1">
    <source>
        <dbReference type="SMART" id="SM00867"/>
    </source>
</evidence>
<sequence length="206" mass="22471">MKLILLTLLTLFGFIFRVFGPETQTYNYALDESKSVIEWSGASPNTSHQGSFAVTSPGIQVENNIITGGIFVIPIASIKNFDLPKTIKPVLLKHLKSKDFFNLALYPEASFALTQVAPLAQASAEGVAGANMLVTGSFTLLGQTHPITFPARIAVQDDAVAVEAIFKLDRTKWGMTYAADPALKNRHIYPEVAIHLKLVANRNEVN</sequence>
<dbReference type="EMBL" id="VWSF01000005">
    <property type="protein sequence ID" value="KAA5547496.1"/>
    <property type="molecule type" value="Genomic_DNA"/>
</dbReference>
<dbReference type="PANTHER" id="PTHR34406:SF1">
    <property type="entry name" value="PROTEIN YCEI"/>
    <property type="match status" value="1"/>
</dbReference>
<dbReference type="Gene3D" id="2.40.128.110">
    <property type="entry name" value="Lipid/polyisoprenoid-binding, YceI-like"/>
    <property type="match status" value="1"/>
</dbReference>
<organism evidence="2 3">
    <name type="scientific">Adhaeribacter rhizoryzae</name>
    <dbReference type="NCBI Taxonomy" id="2607907"/>
    <lineage>
        <taxon>Bacteria</taxon>
        <taxon>Pseudomonadati</taxon>
        <taxon>Bacteroidota</taxon>
        <taxon>Cytophagia</taxon>
        <taxon>Cytophagales</taxon>
        <taxon>Hymenobacteraceae</taxon>
        <taxon>Adhaeribacter</taxon>
    </lineage>
</organism>
<name>A0A5M6DM50_9BACT</name>
<gene>
    <name evidence="2" type="ORF">F0145_09235</name>
</gene>
<reference evidence="2 3" key="1">
    <citation type="submission" date="2019-09" db="EMBL/GenBank/DDBJ databases">
        <title>Genome sequence and assembly of Adhaeribacter sp.</title>
        <authorList>
            <person name="Chhetri G."/>
        </authorList>
    </citation>
    <scope>NUCLEOTIDE SEQUENCE [LARGE SCALE GENOMIC DNA]</scope>
    <source>
        <strain evidence="2 3">DK36</strain>
    </source>
</reference>
<dbReference type="PANTHER" id="PTHR34406">
    <property type="entry name" value="PROTEIN YCEI"/>
    <property type="match status" value="1"/>
</dbReference>
<comment type="caution">
    <text evidence="2">The sequence shown here is derived from an EMBL/GenBank/DDBJ whole genome shotgun (WGS) entry which is preliminary data.</text>
</comment>
<dbReference type="SUPFAM" id="SSF101874">
    <property type="entry name" value="YceI-like"/>
    <property type="match status" value="1"/>
</dbReference>
<dbReference type="InterPro" id="IPR036761">
    <property type="entry name" value="TTHA0802/YceI-like_sf"/>
</dbReference>
<dbReference type="Proteomes" id="UP000323426">
    <property type="component" value="Unassembled WGS sequence"/>
</dbReference>
<dbReference type="SMART" id="SM00867">
    <property type="entry name" value="YceI"/>
    <property type="match status" value="1"/>
</dbReference>
<proteinExistence type="predicted"/>
<feature type="domain" description="Lipid/polyisoprenoid-binding YceI-like" evidence="1">
    <location>
        <begin position="27"/>
        <end position="201"/>
    </location>
</feature>
<accession>A0A5M6DM50</accession>
<evidence type="ECO:0000313" key="2">
    <source>
        <dbReference type="EMBL" id="KAA5547496.1"/>
    </source>
</evidence>
<dbReference type="InterPro" id="IPR007372">
    <property type="entry name" value="Lipid/polyisoprenoid-bd_YceI"/>
</dbReference>